<dbReference type="Gene3D" id="2.60.40.10">
    <property type="entry name" value="Immunoglobulins"/>
    <property type="match status" value="1"/>
</dbReference>
<dbReference type="KEGG" id="bba:Bd2343"/>
<dbReference type="STRING" id="264462.Bd2343"/>
<evidence type="ECO:0000313" key="2">
    <source>
        <dbReference type="Proteomes" id="UP000008080"/>
    </source>
</evidence>
<accession>Q6MKP5</accession>
<dbReference type="EMBL" id="BX842652">
    <property type="protein sequence ID" value="CAE80162.1"/>
    <property type="molecule type" value="Genomic_DNA"/>
</dbReference>
<evidence type="ECO:0000313" key="1">
    <source>
        <dbReference type="EMBL" id="CAE80162.1"/>
    </source>
</evidence>
<protein>
    <submittedName>
        <fullName evidence="1">Uncharacterized protein</fullName>
    </submittedName>
</protein>
<dbReference type="eggNOG" id="COG5184">
    <property type="taxonomic scope" value="Bacteria"/>
</dbReference>
<dbReference type="Proteomes" id="UP000008080">
    <property type="component" value="Chromosome"/>
</dbReference>
<sequence length="927" mass="97133">MHTLVGWEVIKSLKQIKAAAGLLLFSILVSACSERTLEMGFLDKTINGKGEFTIDNLSGAGTFELASTDDSVALSISCDRSIEKIEAENPQTKIWRDVTALASDAQVNCATEGKASFKLPLEYIFPYSAPAAAGDVVHDFQIRWYVKNLEGETYVFNRTLSLVIFAPNVTLSADSINIVKLGDQNYEVSGTCQIDGGVVSLTGPFDGGSQSANCSGGVFAVVVTLKNNLADGVTSISVNHMATGAYRVFGFEQKDVLVDVTVPEVVITSPTANTKFTQSAVNADGTITVRGTCSEDLLPVKVNIDAVVRDVTCSSVRTFVADVAVSNGMPAVQAMQTDAAGNPGYAAGVNIIVDLVGPGAFTITGVRTMAGADVTADGFLRDKGPVIDFTMPSDFDHIEAFIKDSTGTTTICERSIAASAVDLSSCVLAQSTTYTIYAMAVDVNGNKTAASNNGFIFTTQFPVPQITRVYAAFPGAHFGSGTTVLVRVEYDRELRVVGGVMPGIVLNTGVLVTAVSLQADLRTLQFSYVVLPGNYAFPLGVSSTTFSGCTGCLVDRANDVVQASMTLPADAGANGLKASNVKVDALGPSNPPSFTLGAVAPLYTEAPLVNFTFPSDPDVLTAELRLQQLSNGAILRDWSEVASPVKFSSLSTPLQPGLTYSLSLRLKDPMGNYSSTLTNNFVAFSCPPDFVYVHNAGIVASPFCIGQYEAKNDGSARPRFIADHVPESLSNMGAVSRCSSLGAGYDLVTNSEWRAVADLIAKQAGNWASGTYGSGLLHRGNNQSGSPVSATGGDVCAPNTALCASNALRRTHSLPYGQTIWDFAGNAMEAIKDTNGINYNPAYVYPAQNTGDALNLAFGTTAVTCSGVGGPEYCGFGKIDFSNSAVTGVWRGGGTGDGNSAGVFSAKRAADVTSVLTNGGYRCVYHP</sequence>
<proteinExistence type="predicted"/>
<dbReference type="HOGENOM" id="CLU_317059_0_0_7"/>
<dbReference type="InterPro" id="IPR013783">
    <property type="entry name" value="Ig-like_fold"/>
</dbReference>
<gene>
    <name evidence="1" type="ordered locus">Bd2343</name>
</gene>
<keyword evidence="2" id="KW-1185">Reference proteome</keyword>
<name>Q6MKP5_BDEBA</name>
<dbReference type="AlphaFoldDB" id="Q6MKP5"/>
<dbReference type="eggNOG" id="COG1262">
    <property type="taxonomic scope" value="Bacteria"/>
</dbReference>
<reference evidence="1 2" key="1">
    <citation type="journal article" date="2004" name="Science">
        <title>A predator unmasked: life cycle of Bdellovibrio bacteriovorus from a genomic perspective.</title>
        <authorList>
            <person name="Rendulic S."/>
            <person name="Jagtap P."/>
            <person name="Rosinus A."/>
            <person name="Eppinger M."/>
            <person name="Baar C."/>
            <person name="Lanz C."/>
            <person name="Keller H."/>
            <person name="Lambert C."/>
            <person name="Evans K.J."/>
            <person name="Goesmann A."/>
            <person name="Meyer F."/>
            <person name="Sockett R.E."/>
            <person name="Schuster S.C."/>
        </authorList>
    </citation>
    <scope>NUCLEOTIDE SEQUENCE [LARGE SCALE GENOMIC DNA]</scope>
    <source>
        <strain evidence="2">ATCC 15356 / DSM 50701 / NCIMB 9529 / HD100</strain>
    </source>
</reference>
<organism evidence="1 2">
    <name type="scientific">Bdellovibrio bacteriovorus (strain ATCC 15356 / DSM 50701 / NCIMB 9529 / HD100)</name>
    <dbReference type="NCBI Taxonomy" id="264462"/>
    <lineage>
        <taxon>Bacteria</taxon>
        <taxon>Pseudomonadati</taxon>
        <taxon>Bdellovibrionota</taxon>
        <taxon>Bdellovibrionia</taxon>
        <taxon>Bdellovibrionales</taxon>
        <taxon>Pseudobdellovibrionaceae</taxon>
        <taxon>Bdellovibrio</taxon>
    </lineage>
</organism>